<dbReference type="EMBL" id="LQOP01000036">
    <property type="protein sequence ID" value="ORV20061.1"/>
    <property type="molecule type" value="Genomic_DNA"/>
</dbReference>
<evidence type="ECO:0000256" key="1">
    <source>
        <dbReference type="SAM" id="MobiDB-lite"/>
    </source>
</evidence>
<reference evidence="2 4" key="1">
    <citation type="submission" date="2015-03" db="EMBL/GenBank/DDBJ databases">
        <authorList>
            <person name="Murphy D."/>
        </authorList>
    </citation>
    <scope>NUCLEOTIDE SEQUENCE [LARGE SCALE GENOMIC DNA]</scope>
    <source>
        <strain evidence="2 4">D16</strain>
    </source>
</reference>
<reference evidence="3 5" key="2">
    <citation type="submission" date="2016-01" db="EMBL/GenBank/DDBJ databases">
        <title>The new phylogeny of the genus Mycobacterium.</title>
        <authorList>
            <person name="Tarcisio F."/>
            <person name="Conor M."/>
            <person name="Antonella G."/>
            <person name="Elisabetta G."/>
            <person name="Giulia F.S."/>
            <person name="Sara T."/>
            <person name="Anna F."/>
            <person name="Clotilde B."/>
            <person name="Roberto B."/>
            <person name="Veronica D.S."/>
            <person name="Fabio R."/>
            <person name="Monica P."/>
            <person name="Olivier J."/>
            <person name="Enrico T."/>
            <person name="Nicola S."/>
        </authorList>
    </citation>
    <scope>NUCLEOTIDE SEQUENCE [LARGE SCALE GENOMIC DNA]</scope>
    <source>
        <strain evidence="3 5">CCUG 50187</strain>
    </source>
</reference>
<evidence type="ECO:0000313" key="4">
    <source>
        <dbReference type="Proteomes" id="UP000182227"/>
    </source>
</evidence>
<feature type="region of interest" description="Disordered" evidence="1">
    <location>
        <begin position="68"/>
        <end position="94"/>
    </location>
</feature>
<keyword evidence="5" id="KW-1185">Reference proteome</keyword>
<protein>
    <submittedName>
        <fullName evidence="2">Uncharacterized protein</fullName>
    </submittedName>
</protein>
<evidence type="ECO:0000313" key="2">
    <source>
        <dbReference type="EMBL" id="CQD15700.1"/>
    </source>
</evidence>
<gene>
    <name evidence="3" type="ORF">AWB98_29405</name>
    <name evidence="2" type="ORF">BN970_03298</name>
</gene>
<name>A0A0U1DG09_9MYCO</name>
<sequence length="94" mass="10317">MKYSDGAIPKVGYIGQCQGCGKEVQFRRIALGEYGDYETDFWVHLALTDCTSKLPITASADRSALVPSTVPPGHTEACDGEPHPDRECPVDYPW</sequence>
<proteinExistence type="predicted"/>
<dbReference type="Proteomes" id="UP000193811">
    <property type="component" value="Unassembled WGS sequence"/>
</dbReference>
<evidence type="ECO:0000313" key="3">
    <source>
        <dbReference type="EMBL" id="ORV20061.1"/>
    </source>
</evidence>
<feature type="compositionally biased region" description="Basic and acidic residues" evidence="1">
    <location>
        <begin position="76"/>
        <end position="94"/>
    </location>
</feature>
<dbReference type="AlphaFoldDB" id="A0A0U1DG09"/>
<organism evidence="2 4">
    <name type="scientific">Mycolicibacterium conceptionense</name>
    <dbReference type="NCBI Taxonomy" id="451644"/>
    <lineage>
        <taxon>Bacteria</taxon>
        <taxon>Bacillati</taxon>
        <taxon>Actinomycetota</taxon>
        <taxon>Actinomycetes</taxon>
        <taxon>Mycobacteriales</taxon>
        <taxon>Mycobacteriaceae</taxon>
        <taxon>Mycolicibacterium</taxon>
    </lineage>
</organism>
<accession>A0A0U1DG09</accession>
<dbReference type="EMBL" id="CTEF01000002">
    <property type="protein sequence ID" value="CQD15700.1"/>
    <property type="molecule type" value="Genomic_DNA"/>
</dbReference>
<evidence type="ECO:0000313" key="5">
    <source>
        <dbReference type="Proteomes" id="UP000193811"/>
    </source>
</evidence>
<dbReference type="Proteomes" id="UP000182227">
    <property type="component" value="Unassembled WGS sequence"/>
</dbReference>